<evidence type="ECO:0000313" key="1">
    <source>
        <dbReference type="EMBL" id="KAA6393223.1"/>
    </source>
</evidence>
<protein>
    <submittedName>
        <fullName evidence="1">Uncharacterized protein</fullName>
    </submittedName>
</protein>
<dbReference type="EMBL" id="SNRW01002299">
    <property type="protein sequence ID" value="KAA6393223.1"/>
    <property type="molecule type" value="Genomic_DNA"/>
</dbReference>
<reference evidence="1 2" key="1">
    <citation type="submission" date="2019-03" db="EMBL/GenBank/DDBJ databases">
        <title>Single cell metagenomics reveals metabolic interactions within the superorganism composed of flagellate Streblomastix strix and complex community of Bacteroidetes bacteria on its surface.</title>
        <authorList>
            <person name="Treitli S.C."/>
            <person name="Kolisko M."/>
            <person name="Husnik F."/>
            <person name="Keeling P."/>
            <person name="Hampl V."/>
        </authorList>
    </citation>
    <scope>NUCLEOTIDE SEQUENCE [LARGE SCALE GENOMIC DNA]</scope>
    <source>
        <strain evidence="1">ST1C</strain>
    </source>
</reference>
<name>A0A5J4WET6_9EUKA</name>
<dbReference type="Proteomes" id="UP000324800">
    <property type="component" value="Unassembled WGS sequence"/>
</dbReference>
<gene>
    <name evidence="1" type="ORF">EZS28_011248</name>
</gene>
<sequence length="70" mass="8113">MADNNQKKQSVQQSDSKTNKLIAAMTQKLQTIEEAIEDPLNVMEDIRNAIAQMDQHEKDTEFLKRFLHLV</sequence>
<proteinExistence type="predicted"/>
<dbReference type="AlphaFoldDB" id="A0A5J4WET6"/>
<organism evidence="1 2">
    <name type="scientific">Streblomastix strix</name>
    <dbReference type="NCBI Taxonomy" id="222440"/>
    <lineage>
        <taxon>Eukaryota</taxon>
        <taxon>Metamonada</taxon>
        <taxon>Preaxostyla</taxon>
        <taxon>Oxymonadida</taxon>
        <taxon>Streblomastigidae</taxon>
        <taxon>Streblomastix</taxon>
    </lineage>
</organism>
<comment type="caution">
    <text evidence="1">The sequence shown here is derived from an EMBL/GenBank/DDBJ whole genome shotgun (WGS) entry which is preliminary data.</text>
</comment>
<evidence type="ECO:0000313" key="2">
    <source>
        <dbReference type="Proteomes" id="UP000324800"/>
    </source>
</evidence>
<accession>A0A5J4WET6</accession>
<feature type="non-terminal residue" evidence="1">
    <location>
        <position position="70"/>
    </location>
</feature>